<dbReference type="Proteomes" id="UP000054538">
    <property type="component" value="Unassembled WGS sequence"/>
</dbReference>
<reference evidence="2" key="2">
    <citation type="submission" date="2015-01" db="EMBL/GenBank/DDBJ databases">
        <title>Evolutionary Origins and Diversification of the Mycorrhizal Mutualists.</title>
        <authorList>
            <consortium name="DOE Joint Genome Institute"/>
            <consortium name="Mycorrhizal Genomics Consortium"/>
            <person name="Kohler A."/>
            <person name="Kuo A."/>
            <person name="Nagy L.G."/>
            <person name="Floudas D."/>
            <person name="Copeland A."/>
            <person name="Barry K.W."/>
            <person name="Cichocki N."/>
            <person name="Veneault-Fourrey C."/>
            <person name="LaButti K."/>
            <person name="Lindquist E.A."/>
            <person name="Lipzen A."/>
            <person name="Lundell T."/>
            <person name="Morin E."/>
            <person name="Murat C."/>
            <person name="Riley R."/>
            <person name="Ohm R."/>
            <person name="Sun H."/>
            <person name="Tunlid A."/>
            <person name="Henrissat B."/>
            <person name="Grigoriev I.V."/>
            <person name="Hibbett D.S."/>
            <person name="Martin F."/>
        </authorList>
    </citation>
    <scope>NUCLEOTIDE SEQUENCE [LARGE SCALE GENOMIC DNA]</scope>
    <source>
        <strain evidence="2">Ve08.2h10</strain>
    </source>
</reference>
<keyword evidence="2" id="KW-1185">Reference proteome</keyword>
<reference evidence="1 2" key="1">
    <citation type="submission" date="2014-04" db="EMBL/GenBank/DDBJ databases">
        <authorList>
            <consortium name="DOE Joint Genome Institute"/>
            <person name="Kuo A."/>
            <person name="Kohler A."/>
            <person name="Jargeat P."/>
            <person name="Nagy L.G."/>
            <person name="Floudas D."/>
            <person name="Copeland A."/>
            <person name="Barry K.W."/>
            <person name="Cichocki N."/>
            <person name="Veneault-Fourrey C."/>
            <person name="LaButti K."/>
            <person name="Lindquist E.A."/>
            <person name="Lipzen A."/>
            <person name="Lundell T."/>
            <person name="Morin E."/>
            <person name="Murat C."/>
            <person name="Sun H."/>
            <person name="Tunlid A."/>
            <person name="Henrissat B."/>
            <person name="Grigoriev I.V."/>
            <person name="Hibbett D.S."/>
            <person name="Martin F."/>
            <person name="Nordberg H.P."/>
            <person name="Cantor M.N."/>
            <person name="Hua S.X."/>
        </authorList>
    </citation>
    <scope>NUCLEOTIDE SEQUENCE [LARGE SCALE GENOMIC DNA]</scope>
    <source>
        <strain evidence="1 2">Ve08.2h10</strain>
    </source>
</reference>
<dbReference type="HOGENOM" id="CLU_3069393_0_0_1"/>
<organism evidence="1 2">
    <name type="scientific">Paxillus rubicundulus Ve08.2h10</name>
    <dbReference type="NCBI Taxonomy" id="930991"/>
    <lineage>
        <taxon>Eukaryota</taxon>
        <taxon>Fungi</taxon>
        <taxon>Dikarya</taxon>
        <taxon>Basidiomycota</taxon>
        <taxon>Agaricomycotina</taxon>
        <taxon>Agaricomycetes</taxon>
        <taxon>Agaricomycetidae</taxon>
        <taxon>Boletales</taxon>
        <taxon>Paxilineae</taxon>
        <taxon>Paxillaceae</taxon>
        <taxon>Paxillus</taxon>
    </lineage>
</organism>
<dbReference type="AlphaFoldDB" id="A0A0D0DD47"/>
<gene>
    <name evidence="1" type="ORF">PAXRUDRAFT_832357</name>
</gene>
<proteinExistence type="predicted"/>
<dbReference type="EMBL" id="KN825662">
    <property type="protein sequence ID" value="KIK82206.1"/>
    <property type="molecule type" value="Genomic_DNA"/>
</dbReference>
<accession>A0A0D0DD47</accession>
<protein>
    <submittedName>
        <fullName evidence="1">Uncharacterized protein</fullName>
    </submittedName>
</protein>
<evidence type="ECO:0000313" key="1">
    <source>
        <dbReference type="EMBL" id="KIK82206.1"/>
    </source>
</evidence>
<name>A0A0D0DD47_9AGAM</name>
<evidence type="ECO:0000313" key="2">
    <source>
        <dbReference type="Proteomes" id="UP000054538"/>
    </source>
</evidence>
<sequence>MIYKPFISRTSKESDYGTCGILSRRMGWEQHVDWFAIRPMPPWEQVGVVSSAL</sequence>
<dbReference type="InParanoid" id="A0A0D0DD47"/>